<evidence type="ECO:0000256" key="3">
    <source>
        <dbReference type="ARBA" id="ARBA00022516"/>
    </source>
</evidence>
<keyword evidence="9" id="KW-1185">Reference proteome</keyword>
<name>A0A835YLZ8_9STRA</name>
<dbReference type="Gene3D" id="3.40.50.720">
    <property type="entry name" value="NAD(P)-binding Rossmann-like Domain"/>
    <property type="match status" value="1"/>
</dbReference>
<sequence length="151" mass="16115">MLGTSREAFIESHAVSSYSLIATARCALPYLAPTSSITAMTYIGSRKVVPNYNIMGPAKASLESCARALAYELGEKNVRVNCLSPGPVRTLAAKGIKGFSEMQRMASERAPMQRTANMEEITSSATFLASNYASAITGQIIYVDCGFSAVI</sequence>
<dbReference type="SUPFAM" id="SSF51735">
    <property type="entry name" value="NAD(P)-binding Rossmann-fold domains"/>
    <property type="match status" value="1"/>
</dbReference>
<dbReference type="GO" id="GO:0004318">
    <property type="term" value="F:enoyl-[acyl-carrier-protein] reductase (NADH) activity"/>
    <property type="evidence" value="ECO:0007669"/>
    <property type="project" value="InterPro"/>
</dbReference>
<dbReference type="PRINTS" id="PR00081">
    <property type="entry name" value="GDHRDH"/>
</dbReference>
<dbReference type="InterPro" id="IPR002347">
    <property type="entry name" value="SDR_fam"/>
</dbReference>
<dbReference type="InterPro" id="IPR036291">
    <property type="entry name" value="NAD(P)-bd_dom_sf"/>
</dbReference>
<dbReference type="Pfam" id="PF13561">
    <property type="entry name" value="adh_short_C2"/>
    <property type="match status" value="1"/>
</dbReference>
<evidence type="ECO:0000256" key="2">
    <source>
        <dbReference type="ARBA" id="ARBA00009233"/>
    </source>
</evidence>
<evidence type="ECO:0000256" key="5">
    <source>
        <dbReference type="ARBA" id="ARBA00023002"/>
    </source>
</evidence>
<evidence type="ECO:0000256" key="4">
    <source>
        <dbReference type="ARBA" id="ARBA00022832"/>
    </source>
</evidence>
<protein>
    <submittedName>
        <fullName evidence="8">Enoyl-reductase-domain-containing protein</fullName>
    </submittedName>
</protein>
<dbReference type="Gene3D" id="1.10.8.400">
    <property type="entry name" value="Enoyl acyl carrier protein reductase"/>
    <property type="match status" value="1"/>
</dbReference>
<comment type="similarity">
    <text evidence="2">Belongs to the short-chain dehydrogenases/reductases (SDR) family. FabI subfamily.</text>
</comment>
<keyword evidence="7" id="KW-0275">Fatty acid biosynthesis</keyword>
<gene>
    <name evidence="8" type="ORF">JKP88DRAFT_227193</name>
</gene>
<keyword evidence="4" id="KW-0276">Fatty acid metabolism</keyword>
<comment type="pathway">
    <text evidence="1">Lipid metabolism.</text>
</comment>
<organism evidence="8 9">
    <name type="scientific">Tribonema minus</name>
    <dbReference type="NCBI Taxonomy" id="303371"/>
    <lineage>
        <taxon>Eukaryota</taxon>
        <taxon>Sar</taxon>
        <taxon>Stramenopiles</taxon>
        <taxon>Ochrophyta</taxon>
        <taxon>PX clade</taxon>
        <taxon>Xanthophyceae</taxon>
        <taxon>Tribonematales</taxon>
        <taxon>Tribonemataceae</taxon>
        <taxon>Tribonema</taxon>
    </lineage>
</organism>
<reference evidence="8" key="1">
    <citation type="submission" date="2021-02" db="EMBL/GenBank/DDBJ databases">
        <title>First Annotated Genome of the Yellow-green Alga Tribonema minus.</title>
        <authorList>
            <person name="Mahan K.M."/>
        </authorList>
    </citation>
    <scope>NUCLEOTIDE SEQUENCE</scope>
    <source>
        <strain evidence="8">UTEX B ZZ1240</strain>
    </source>
</reference>
<dbReference type="PANTHER" id="PTHR43159:SF2">
    <property type="entry name" value="ENOYL-[ACYL-CARRIER-PROTEIN] REDUCTASE [NADH], CHLOROPLASTIC"/>
    <property type="match status" value="1"/>
</dbReference>
<evidence type="ECO:0000313" key="9">
    <source>
        <dbReference type="Proteomes" id="UP000664859"/>
    </source>
</evidence>
<dbReference type="InterPro" id="IPR014358">
    <property type="entry name" value="Enoyl-ACP_Rdtase_NADH"/>
</dbReference>
<evidence type="ECO:0000256" key="7">
    <source>
        <dbReference type="ARBA" id="ARBA00023160"/>
    </source>
</evidence>
<keyword evidence="3" id="KW-0444">Lipid biosynthesis</keyword>
<proteinExistence type="inferred from homology"/>
<evidence type="ECO:0000256" key="1">
    <source>
        <dbReference type="ARBA" id="ARBA00005189"/>
    </source>
</evidence>
<evidence type="ECO:0000313" key="8">
    <source>
        <dbReference type="EMBL" id="KAG5176908.1"/>
    </source>
</evidence>
<comment type="caution">
    <text evidence="8">The sequence shown here is derived from an EMBL/GenBank/DDBJ whole genome shotgun (WGS) entry which is preliminary data.</text>
</comment>
<dbReference type="AlphaFoldDB" id="A0A835YLZ8"/>
<dbReference type="Proteomes" id="UP000664859">
    <property type="component" value="Unassembled WGS sequence"/>
</dbReference>
<dbReference type="PANTHER" id="PTHR43159">
    <property type="entry name" value="ENOYL-[ACYL-CARRIER-PROTEIN] REDUCTASE"/>
    <property type="match status" value="1"/>
</dbReference>
<accession>A0A835YLZ8</accession>
<evidence type="ECO:0000256" key="6">
    <source>
        <dbReference type="ARBA" id="ARBA00023098"/>
    </source>
</evidence>
<dbReference type="EMBL" id="JAFCMP010000531">
    <property type="protein sequence ID" value="KAG5176908.1"/>
    <property type="molecule type" value="Genomic_DNA"/>
</dbReference>
<dbReference type="GO" id="GO:0006633">
    <property type="term" value="P:fatty acid biosynthetic process"/>
    <property type="evidence" value="ECO:0007669"/>
    <property type="project" value="UniProtKB-KW"/>
</dbReference>
<keyword evidence="5" id="KW-0560">Oxidoreductase</keyword>
<keyword evidence="6" id="KW-0443">Lipid metabolism</keyword>
<dbReference type="OrthoDB" id="417891at2759"/>